<protein>
    <recommendedName>
        <fullName evidence="7">S-adenosyl-l-methionine hydroxide adenosyltransferase</fullName>
    </recommendedName>
</protein>
<dbReference type="Gene3D" id="2.40.30.90">
    <property type="entry name" value="Bacterial fluorinating enzyme like"/>
    <property type="match status" value="1"/>
</dbReference>
<dbReference type="PIRSF" id="PIRSF006779">
    <property type="entry name" value="UCP006779"/>
    <property type="match status" value="1"/>
</dbReference>
<evidence type="ECO:0000259" key="3">
    <source>
        <dbReference type="Pfam" id="PF01887"/>
    </source>
</evidence>
<evidence type="ECO:0000256" key="1">
    <source>
        <dbReference type="ARBA" id="ARBA00022691"/>
    </source>
</evidence>
<dbReference type="Pfam" id="PF01887">
    <property type="entry name" value="SAM_HAT_N"/>
    <property type="match status" value="1"/>
</dbReference>
<keyword evidence="1" id="KW-0949">S-adenosyl-L-methionine</keyword>
<dbReference type="SUPFAM" id="SSF102522">
    <property type="entry name" value="Bacterial fluorinating enzyme, N-terminal domain"/>
    <property type="match status" value="1"/>
</dbReference>
<dbReference type="PANTHER" id="PTHR35092:SF1">
    <property type="entry name" value="CHLORINASE MJ1651"/>
    <property type="match status" value="1"/>
</dbReference>
<dbReference type="EMBL" id="FMYP01000049">
    <property type="protein sequence ID" value="SDC76502.1"/>
    <property type="molecule type" value="Genomic_DNA"/>
</dbReference>
<dbReference type="SUPFAM" id="SSF101852">
    <property type="entry name" value="Bacterial fluorinating enzyme, C-terminal domain"/>
    <property type="match status" value="1"/>
</dbReference>
<dbReference type="InterPro" id="IPR023227">
    <property type="entry name" value="SAM_OH_AdoTrfase_C_sf"/>
</dbReference>
<dbReference type="Pfam" id="PF20257">
    <property type="entry name" value="SAM_HAT_C"/>
    <property type="match status" value="1"/>
</dbReference>
<dbReference type="Proteomes" id="UP000199452">
    <property type="component" value="Unassembled WGS sequence"/>
</dbReference>
<dbReference type="OrthoDB" id="9792195at2"/>
<accession>A0A1G6P8E4</accession>
<dbReference type="InterPro" id="IPR023228">
    <property type="entry name" value="SAM_OH_AdoTrfase_N_sf"/>
</dbReference>
<feature type="domain" description="S-adenosyl-l-methionine hydroxide adenosyltransferase C-terminal" evidence="4">
    <location>
        <begin position="165"/>
        <end position="252"/>
    </location>
</feature>
<reference evidence="5 6" key="1">
    <citation type="submission" date="2016-09" db="EMBL/GenBank/DDBJ databases">
        <authorList>
            <person name="Capua I."/>
            <person name="De Benedictis P."/>
            <person name="Joannis T."/>
            <person name="Lombin L.H."/>
            <person name="Cattoli G."/>
        </authorList>
    </citation>
    <scope>NUCLEOTIDE SEQUENCE [LARGE SCALE GENOMIC DNA]</scope>
    <source>
        <strain evidence="5 6">A7P-90m</strain>
    </source>
</reference>
<dbReference type="InterPro" id="IPR046470">
    <property type="entry name" value="SAM_HAT_C"/>
</dbReference>
<dbReference type="STRING" id="1640674.SAMN05216323_104925"/>
<proteinExistence type="inferred from homology"/>
<evidence type="ECO:0000313" key="6">
    <source>
        <dbReference type="Proteomes" id="UP000199452"/>
    </source>
</evidence>
<dbReference type="Gene3D" id="3.40.50.10790">
    <property type="entry name" value="S-adenosyl-l-methionine hydroxide adenosyltransferase, N-terminal"/>
    <property type="match status" value="1"/>
</dbReference>
<keyword evidence="6" id="KW-1185">Reference proteome</keyword>
<dbReference type="AlphaFoldDB" id="A0A1G6P8E4"/>
<dbReference type="InterPro" id="IPR002747">
    <property type="entry name" value="SAM_OH_AdoTrfase"/>
</dbReference>
<name>A0A1G6P8E4_9BACT</name>
<gene>
    <name evidence="5" type="ORF">SAMN05216323_104925</name>
</gene>
<evidence type="ECO:0000259" key="4">
    <source>
        <dbReference type="Pfam" id="PF20257"/>
    </source>
</evidence>
<dbReference type="RefSeq" id="WP_092439471.1">
    <property type="nucleotide sequence ID" value="NZ_FMYP01000049.1"/>
</dbReference>
<evidence type="ECO:0000256" key="2">
    <source>
        <dbReference type="ARBA" id="ARBA00024035"/>
    </source>
</evidence>
<comment type="similarity">
    <text evidence="2">Belongs to the SAM hydrolase / SAM-dependent halogenase family.</text>
</comment>
<sequence length="261" mass="28465">MAIVTLTTDWGKMDYYVGALKGQLLSMCPTATLVDISHDISAFNVQQAAFVIRNSYRHFPDGTVHIVGVNSEPSPKNPFIAIEADGQFFLGTDNGVLSLALRSTPTKVIKLHYEPISGFSALYTFALSAAHLAEGKPLEELGQLYPEFSQMVPIRAAYDDSIINGTIIYIDSFQNAISNISTDLFERVGQSRSFEILVQSNHNKLTKISNTYNGTDPGNLLAIFNSVGLLEIAIFHGQAAELLGLSVGSAVRVKFYNNVIN</sequence>
<evidence type="ECO:0008006" key="7">
    <source>
        <dbReference type="Google" id="ProtNLM"/>
    </source>
</evidence>
<feature type="domain" description="S-adenosyl-l-methionine hydroxide adenosyltransferase N-terminal" evidence="3">
    <location>
        <begin position="4"/>
        <end position="142"/>
    </location>
</feature>
<evidence type="ECO:0000313" key="5">
    <source>
        <dbReference type="EMBL" id="SDC76502.1"/>
    </source>
</evidence>
<dbReference type="InterPro" id="IPR046469">
    <property type="entry name" value="SAM_HAT_N"/>
</dbReference>
<dbReference type="PANTHER" id="PTHR35092">
    <property type="entry name" value="CHLORINASE MJ1651"/>
    <property type="match status" value="1"/>
</dbReference>
<organism evidence="5 6">
    <name type="scientific">Williamwhitmania taraxaci</name>
    <dbReference type="NCBI Taxonomy" id="1640674"/>
    <lineage>
        <taxon>Bacteria</taxon>
        <taxon>Pseudomonadati</taxon>
        <taxon>Bacteroidota</taxon>
        <taxon>Bacteroidia</taxon>
        <taxon>Bacteroidales</taxon>
        <taxon>Williamwhitmaniaceae</taxon>
        <taxon>Williamwhitmania</taxon>
    </lineage>
</organism>